<proteinExistence type="predicted"/>
<dbReference type="Proteomes" id="UP000243534">
    <property type="component" value="Unassembled WGS sequence"/>
</dbReference>
<dbReference type="AlphaFoldDB" id="A0A1E7Z2G2"/>
<accession>A0A1E7Z2G2</accession>
<gene>
    <name evidence="2" type="ORF">ACZ87_03454</name>
    <name evidence="1" type="ORF">BBW68_07355</name>
</gene>
<keyword evidence="4" id="KW-1185">Reference proteome</keyword>
<reference evidence="2 4" key="2">
    <citation type="submission" date="2018-04" db="EMBL/GenBank/DDBJ databases">
        <title>Genomes of the Obligate Erwinia dacicola and Facultative Enterobacter sp. OLF Endosymbionts of the Olive Fruit fly, Bactrocera oleae.</title>
        <authorList>
            <person name="Estes A.M."/>
            <person name="Hearn D.J."/>
            <person name="Agarwal S."/>
            <person name="Pierson E.A."/>
            <person name="Dunning-Hotopp J.C."/>
        </authorList>
    </citation>
    <scope>NUCLEOTIDE SEQUENCE [LARGE SCALE GENOMIC DNA]</scope>
    <source>
        <strain evidence="2 4">Oroville</strain>
    </source>
</reference>
<evidence type="ECO:0000313" key="1">
    <source>
        <dbReference type="EMBL" id="OFC62949.1"/>
    </source>
</evidence>
<evidence type="ECO:0000313" key="3">
    <source>
        <dbReference type="Proteomes" id="UP000243534"/>
    </source>
</evidence>
<dbReference type="EMBL" id="LJAM02000598">
    <property type="protein sequence ID" value="RAP69752.1"/>
    <property type="molecule type" value="Genomic_DNA"/>
</dbReference>
<protein>
    <recommendedName>
        <fullName evidence="5">Lipoprotein</fullName>
    </recommendedName>
</protein>
<evidence type="ECO:0000313" key="4">
    <source>
        <dbReference type="Proteomes" id="UP000244334"/>
    </source>
</evidence>
<name>A0A1E7Z2G2_9GAMM</name>
<dbReference type="EMBL" id="MAYS01000154">
    <property type="protein sequence ID" value="OFC62949.1"/>
    <property type="molecule type" value="Genomic_DNA"/>
</dbReference>
<comment type="caution">
    <text evidence="1">The sequence shown here is derived from an EMBL/GenBank/DDBJ whole genome shotgun (WGS) entry which is preliminary data.</text>
</comment>
<dbReference type="Proteomes" id="UP000244334">
    <property type="component" value="Unassembled WGS sequence"/>
</dbReference>
<dbReference type="OrthoDB" id="6563254at2"/>
<evidence type="ECO:0000313" key="2">
    <source>
        <dbReference type="EMBL" id="RAP69752.1"/>
    </source>
</evidence>
<evidence type="ECO:0008006" key="5">
    <source>
        <dbReference type="Google" id="ProtNLM"/>
    </source>
</evidence>
<reference evidence="1 3" key="1">
    <citation type="submission" date="2016-07" db="EMBL/GenBank/DDBJ databases">
        <authorList>
            <person name="Yuval B."/>
        </authorList>
    </citation>
    <scope>NUCLEOTIDE SEQUENCE [LARGE SCALE GENOMIC DNA]</scope>
    <source>
        <strain evidence="1 3">IL</strain>
    </source>
</reference>
<organism evidence="1 3">
    <name type="scientific">Candidatus Erwinia dacicola</name>
    <dbReference type="NCBI Taxonomy" id="252393"/>
    <lineage>
        <taxon>Bacteria</taxon>
        <taxon>Pseudomonadati</taxon>
        <taxon>Pseudomonadota</taxon>
        <taxon>Gammaproteobacteria</taxon>
        <taxon>Enterobacterales</taxon>
        <taxon>Erwiniaceae</taxon>
        <taxon>Erwinia</taxon>
    </lineage>
</organism>
<sequence length="214" mass="23631">MKPIITLSFIAAGALALSGCNDPKEANESNFKTAAQQYLDTTYPECYFKANFPFKTDGFDFGNTRAVLKALAAKGLLTETEVSRKHYEKSWGSEAHDVVVNSYVLTDEGKKYYKAGTETNAFGKDTGGFCFGKAKVETITNFTEPSDAMGQKISRVNYTYTVTDIPEWAKSDDIIAASSKLKEDVASEKNPVSAKAVFVLTNKGWMHERLVNKR</sequence>
<dbReference type="RefSeq" id="WP_070134237.1">
    <property type="nucleotide sequence ID" value="NZ_LJAM02000598.1"/>
</dbReference>
<dbReference type="PROSITE" id="PS51257">
    <property type="entry name" value="PROKAR_LIPOPROTEIN"/>
    <property type="match status" value="1"/>
</dbReference>